<dbReference type="Proteomes" id="UP000015816">
    <property type="component" value="Unassembled WGS sequence"/>
</dbReference>
<protein>
    <submittedName>
        <fullName evidence="1">Uncharacterized protein</fullName>
    </submittedName>
</protein>
<dbReference type="EMBL" id="AVNI01000002">
    <property type="protein sequence ID" value="EQD89186.1"/>
    <property type="molecule type" value="Genomic_DNA"/>
</dbReference>
<comment type="caution">
    <text evidence="1">The sequence shown here is derived from an EMBL/GenBank/DDBJ whole genome shotgun (WGS) entry which is preliminary data.</text>
</comment>
<accession>T2S919</accession>
<proteinExistence type="predicted"/>
<organism evidence="1 2">
    <name type="scientific">Helicobacter pylori SouthAfrica50</name>
    <dbReference type="NCBI Taxonomy" id="1352357"/>
    <lineage>
        <taxon>Bacteria</taxon>
        <taxon>Pseudomonadati</taxon>
        <taxon>Campylobacterota</taxon>
        <taxon>Epsilonproteobacteria</taxon>
        <taxon>Campylobacterales</taxon>
        <taxon>Helicobacteraceae</taxon>
        <taxon>Helicobacter</taxon>
    </lineage>
</organism>
<sequence length="39" mass="4469">MSEVSKNTIFTSFANTESVSAKKMAEINFFIKIFLFSLF</sequence>
<dbReference type="AlphaFoldDB" id="T2S919"/>
<evidence type="ECO:0000313" key="1">
    <source>
        <dbReference type="EMBL" id="EQD89186.1"/>
    </source>
</evidence>
<dbReference type="PATRIC" id="fig|1352357.3.peg.1477"/>
<gene>
    <name evidence="1" type="ORF">HPSA50_1509</name>
</gene>
<reference evidence="1 2" key="1">
    <citation type="journal article" date="2013" name="Genome Announc.">
        <title>Genome Sequences of Three hpAfrica2 Strains of Helicobacter pylori.</title>
        <authorList>
            <person name="Duncan S.S."/>
            <person name="Bertoli M.T."/>
            <person name="Kersulyte D."/>
            <person name="Valk P.L."/>
            <person name="Tamma S."/>
            <person name="Segal I."/>
            <person name="McClain M.S."/>
            <person name="Cover T.L."/>
            <person name="Berg D.E."/>
        </authorList>
    </citation>
    <scope>NUCLEOTIDE SEQUENCE [LARGE SCALE GENOMIC DNA]</scope>
    <source>
        <strain evidence="1 2">SouthAfrica50</strain>
    </source>
</reference>
<name>T2S919_HELPX</name>
<evidence type="ECO:0000313" key="2">
    <source>
        <dbReference type="Proteomes" id="UP000015816"/>
    </source>
</evidence>